<dbReference type="EMBL" id="JAAOAO010000644">
    <property type="protein sequence ID" value="KAF5534202.1"/>
    <property type="molecule type" value="Genomic_DNA"/>
</dbReference>
<comment type="caution">
    <text evidence="1">The sequence shown here is derived from an EMBL/GenBank/DDBJ whole genome shotgun (WGS) entry which is preliminary data.</text>
</comment>
<evidence type="ECO:0000313" key="2">
    <source>
        <dbReference type="Proteomes" id="UP000574317"/>
    </source>
</evidence>
<name>A0A8H5MN42_9HYPO</name>
<evidence type="ECO:0000313" key="1">
    <source>
        <dbReference type="EMBL" id="KAF5534202.1"/>
    </source>
</evidence>
<keyword evidence="2" id="KW-1185">Reference proteome</keyword>
<accession>A0A8H5MN42</accession>
<organism evidence="1 2">
    <name type="scientific">Fusarium napiforme</name>
    <dbReference type="NCBI Taxonomy" id="42672"/>
    <lineage>
        <taxon>Eukaryota</taxon>
        <taxon>Fungi</taxon>
        <taxon>Dikarya</taxon>
        <taxon>Ascomycota</taxon>
        <taxon>Pezizomycotina</taxon>
        <taxon>Sordariomycetes</taxon>
        <taxon>Hypocreomycetidae</taxon>
        <taxon>Hypocreales</taxon>
        <taxon>Nectriaceae</taxon>
        <taxon>Fusarium</taxon>
        <taxon>Fusarium fujikuroi species complex</taxon>
    </lineage>
</organism>
<dbReference type="Proteomes" id="UP000574317">
    <property type="component" value="Unassembled WGS sequence"/>
</dbReference>
<gene>
    <name evidence="1" type="ORF">FNAPI_12457</name>
</gene>
<sequence length="341" mass="37662">MLLHGGGAFAIRIAWIMTRLPNISHIRLHDGLPEYDDVIGRRFDPIDGQDILAHGNILKQVLSRPMIWEEARWIQPNEFIWPGVPTRLLVEIPVALGAESLKIGQLSIEVSAAPDYTMIQLSRDDRKKISNAIKQIGLVQFSLEPLSRIDCGPWIRKGEQNDTVRTASEMEVINEYLGAIFSAGCITHADINLGYFWYSLGLEVDYEDSTELEPDFVSPTSVGIGFTWPSESNLSSIKLFEVPVTITEVEALAAALGTGAKLSLDLVRIEVGLWRDALQILRDGLRNPQSVSIRGPSGGGLEDLTCDQLDSIFYSGHTEEGTLAECYIMGKMADNPLDLAI</sequence>
<proteinExistence type="predicted"/>
<dbReference type="AlphaFoldDB" id="A0A8H5MN42"/>
<protein>
    <submittedName>
        <fullName evidence="1">Uncharacterized protein</fullName>
    </submittedName>
</protein>
<reference evidence="1 2" key="1">
    <citation type="submission" date="2020-05" db="EMBL/GenBank/DDBJ databases">
        <title>Identification and distribution of gene clusters putatively required for synthesis of sphingolipid metabolism inhibitors in phylogenetically diverse species of the filamentous fungus Fusarium.</title>
        <authorList>
            <person name="Kim H.-S."/>
            <person name="Busman M."/>
            <person name="Brown D.W."/>
            <person name="Divon H."/>
            <person name="Uhlig S."/>
            <person name="Proctor R.H."/>
        </authorList>
    </citation>
    <scope>NUCLEOTIDE SEQUENCE [LARGE SCALE GENOMIC DNA]</scope>
    <source>
        <strain evidence="1 2">NRRL 25196</strain>
    </source>
</reference>